<dbReference type="PANTHER" id="PTHR31482">
    <property type="entry name" value="ESTS AU081301(E20138)"/>
    <property type="match status" value="1"/>
</dbReference>
<reference evidence="1 2" key="1">
    <citation type="journal article" date="2024" name="G3 (Bethesda)">
        <title>Genome assembly of Hibiscus sabdariffa L. provides insights into metabolisms of medicinal natural products.</title>
        <authorList>
            <person name="Kim T."/>
        </authorList>
    </citation>
    <scope>NUCLEOTIDE SEQUENCE [LARGE SCALE GENOMIC DNA]</scope>
    <source>
        <strain evidence="1">TK-2024</strain>
        <tissue evidence="1">Old leaves</tissue>
    </source>
</reference>
<evidence type="ECO:0000313" key="2">
    <source>
        <dbReference type="Proteomes" id="UP001472677"/>
    </source>
</evidence>
<protein>
    <recommendedName>
        <fullName evidence="3">RNase H type-1 domain-containing protein</fullName>
    </recommendedName>
</protein>
<proteinExistence type="predicted"/>
<dbReference type="Proteomes" id="UP001472677">
    <property type="component" value="Unassembled WGS sequence"/>
</dbReference>
<evidence type="ECO:0008006" key="3">
    <source>
        <dbReference type="Google" id="ProtNLM"/>
    </source>
</evidence>
<dbReference type="SUPFAM" id="SSF81383">
    <property type="entry name" value="F-box domain"/>
    <property type="match status" value="1"/>
</dbReference>
<dbReference type="EMBL" id="JBBPBM010000021">
    <property type="protein sequence ID" value="KAK8548544.1"/>
    <property type="molecule type" value="Genomic_DNA"/>
</dbReference>
<dbReference type="InterPro" id="IPR036047">
    <property type="entry name" value="F-box-like_dom_sf"/>
</dbReference>
<accession>A0ABR2DXQ3</accession>
<keyword evidence="2" id="KW-1185">Reference proteome</keyword>
<comment type="caution">
    <text evidence="1">The sequence shown here is derived from an EMBL/GenBank/DDBJ whole genome shotgun (WGS) entry which is preliminary data.</text>
</comment>
<dbReference type="PANTHER" id="PTHR31482:SF18">
    <property type="entry name" value="ESTS AU081301(E20138)"/>
    <property type="match status" value="1"/>
</dbReference>
<gene>
    <name evidence="1" type="ORF">V6N12_061456</name>
</gene>
<organism evidence="1 2">
    <name type="scientific">Hibiscus sabdariffa</name>
    <name type="common">roselle</name>
    <dbReference type="NCBI Taxonomy" id="183260"/>
    <lineage>
        <taxon>Eukaryota</taxon>
        <taxon>Viridiplantae</taxon>
        <taxon>Streptophyta</taxon>
        <taxon>Embryophyta</taxon>
        <taxon>Tracheophyta</taxon>
        <taxon>Spermatophyta</taxon>
        <taxon>Magnoliopsida</taxon>
        <taxon>eudicotyledons</taxon>
        <taxon>Gunneridae</taxon>
        <taxon>Pentapetalae</taxon>
        <taxon>rosids</taxon>
        <taxon>malvids</taxon>
        <taxon>Malvales</taxon>
        <taxon>Malvaceae</taxon>
        <taxon>Malvoideae</taxon>
        <taxon>Hibiscus</taxon>
    </lineage>
</organism>
<sequence length="196" mass="21429">MELFICLRMGDEAMAGRTSQHSRQLNGTLSSSWTKPNMGWVKEQTNLGHSALVFRIFELLSPSWEVRIVWVGREGNYVADNLTALACGLPMGTNCFVVPPASVVPILEADVVAAGLVCVWMGGGSGRSGALVTTVVSPATSEARSILDRLSSVALCAIVDVCSALRDYCRNDHFWEKHMKQKWGKVIGDATDREWQ</sequence>
<evidence type="ECO:0000313" key="1">
    <source>
        <dbReference type="EMBL" id="KAK8548544.1"/>
    </source>
</evidence>
<name>A0ABR2DXQ3_9ROSI</name>